<reference evidence="1" key="1">
    <citation type="submission" date="2016-03" db="EMBL/GenBank/DDBJ databases">
        <title>The 'other' coral symbiont: Ostreobium diversity and distribution.</title>
        <authorList>
            <person name="del Campo J."/>
            <person name="Pombert J.-F."/>
            <person name="Slapeta J."/>
            <person name="Larkum A."/>
            <person name="Keeling P.J."/>
        </authorList>
    </citation>
    <scope>NUCLEOTIDE SEQUENCE</scope>
    <source>
        <strain evidence="1">OS1B</strain>
    </source>
</reference>
<dbReference type="InterPro" id="IPR014729">
    <property type="entry name" value="Rossmann-like_a/b/a_fold"/>
</dbReference>
<accession>A0A173CTP4</accession>
<proteinExistence type="predicted"/>
<protein>
    <submittedName>
        <fullName evidence="1">tRNA-Ile lysidine synthase</fullName>
    </submittedName>
</protein>
<geneLocation type="chloroplast" evidence="1"/>
<evidence type="ECO:0000313" key="1">
    <source>
        <dbReference type="EMBL" id="ANG44457.1"/>
    </source>
</evidence>
<dbReference type="SUPFAM" id="SSF52402">
    <property type="entry name" value="Adenine nucleotide alpha hydrolases-like"/>
    <property type="match status" value="1"/>
</dbReference>
<keyword evidence="1" id="KW-0934">Plastid</keyword>
<keyword evidence="1" id="KW-0150">Chloroplast</keyword>
<dbReference type="Gene3D" id="3.40.50.620">
    <property type="entry name" value="HUPs"/>
    <property type="match status" value="1"/>
</dbReference>
<dbReference type="AlphaFoldDB" id="A0A173CTP4"/>
<organism evidence="1">
    <name type="scientific">Ostreobium sp. OS1B</name>
    <dbReference type="NCBI Taxonomy" id="1851547"/>
    <lineage>
        <taxon>Eukaryota</taxon>
        <taxon>Viridiplantae</taxon>
        <taxon>Chlorophyta</taxon>
        <taxon>core chlorophytes</taxon>
        <taxon>Ulvophyceae</taxon>
        <taxon>TCBD clade</taxon>
        <taxon>Bryopsidales</taxon>
        <taxon>Ostreobineae</taxon>
        <taxon>Ostreobiaceae</taxon>
        <taxon>Ostreobium</taxon>
    </lineage>
</organism>
<gene>
    <name evidence="1" type="primary">tilS</name>
</gene>
<name>A0A173CTP4_9CHLO</name>
<dbReference type="EMBL" id="KU979013">
    <property type="protein sequence ID" value="ANG44457.1"/>
    <property type="molecule type" value="Genomic_DNA"/>
</dbReference>
<sequence length="163" mass="19878">MQSNIRNLNIFYIKREKTRLIRPLLVLNRFQILKISIFFRLPIYVDSTNKLVNLRRNRLRHQIIPIFKTFFNPRINIALSRVISIINCENSYFTNHLKNIEKFIKLKKFNLQTLDKIQNKKWLIFLPKALQKKFYKILLNSNFKSLTFSEIEFLLRLNILFFK</sequence>